<evidence type="ECO:0000313" key="2">
    <source>
        <dbReference type="Proteomes" id="UP001366060"/>
    </source>
</evidence>
<protein>
    <recommendedName>
        <fullName evidence="3">Apea-like HEPN domain-containing protein</fullName>
    </recommendedName>
</protein>
<evidence type="ECO:0008006" key="3">
    <source>
        <dbReference type="Google" id="ProtNLM"/>
    </source>
</evidence>
<keyword evidence="2" id="KW-1185">Reference proteome</keyword>
<name>A0ABU9HDU7_9GAMM</name>
<accession>A0ABU9HDU7</accession>
<organism evidence="1 2">
    <name type="scientific">Psychromonas arctica</name>
    <dbReference type="NCBI Taxonomy" id="168275"/>
    <lineage>
        <taxon>Bacteria</taxon>
        <taxon>Pseudomonadati</taxon>
        <taxon>Pseudomonadota</taxon>
        <taxon>Gammaproteobacteria</taxon>
        <taxon>Alteromonadales</taxon>
        <taxon>Psychromonadaceae</taxon>
        <taxon>Psychromonas</taxon>
    </lineage>
</organism>
<evidence type="ECO:0000313" key="1">
    <source>
        <dbReference type="EMBL" id="MEL0660024.1"/>
    </source>
</evidence>
<sequence length="335" mass="37991">MSTEVNYLILFDKKIFQFSGVERFSALIGLAEGIKVDNEKSEIIFNSSIFSYSLTSEGDRFKNHETELFDLQIESRKNEQDVENLFQLLREIRIIVSNQKGTITPVFDGVSAYYAEKAYPIIHHIENLMRKLYTKFTLVQLGPKWVDSIPNEVGVSSKVLPNGHNPLYDFDFITISELLFKDYPTKQIDSVVLTNIKKGTISPEDIEAYMPTSNWERYFSEMVDCESKYLENRWKKLYSLRNKIAHNKLFSKSDLSDVKKISEEVKLKLNQALETISSANVETVSLPTPKDTEVLEGELCQDSTPTVEAEDSDNNLGGLVTLALVGAFLGAIARA</sequence>
<dbReference type="Proteomes" id="UP001366060">
    <property type="component" value="Unassembled WGS sequence"/>
</dbReference>
<proteinExistence type="predicted"/>
<comment type="caution">
    <text evidence="1">The sequence shown here is derived from an EMBL/GenBank/DDBJ whole genome shotgun (WGS) entry which is preliminary data.</text>
</comment>
<gene>
    <name evidence="1" type="ORF">V6255_12850</name>
</gene>
<reference evidence="1 2" key="1">
    <citation type="submission" date="2024-02" db="EMBL/GenBank/DDBJ databases">
        <title>Bacteria isolated from the canopy kelp, Nereocystis luetkeana.</title>
        <authorList>
            <person name="Pfister C.A."/>
            <person name="Younker I.T."/>
            <person name="Light S.H."/>
        </authorList>
    </citation>
    <scope>NUCLEOTIDE SEQUENCE [LARGE SCALE GENOMIC DNA]</scope>
    <source>
        <strain evidence="1 2">TI.2.07</strain>
    </source>
</reference>
<dbReference type="EMBL" id="JBAKBA010000031">
    <property type="protein sequence ID" value="MEL0660024.1"/>
    <property type="molecule type" value="Genomic_DNA"/>
</dbReference>
<dbReference type="RefSeq" id="WP_341628519.1">
    <property type="nucleotide sequence ID" value="NZ_JBAKBA010000031.1"/>
</dbReference>